<accession>A0AAD7APT6</accession>
<sequence length="364" mass="41030">MRSYRSRCRPQSTLTSGTPSDWDASSHITYPVLSLPPEILTEVFINFLPSYPDYPPLHGIFSPLLLCQICRQWRAVALSTPLLWRAIQMKLTRGTSDKQLAAQLDLLKTWLQRSGDCPFSLSLTHARNITHRLVPQFLRAVMAHCQRWEHLDVLMPFEHMHLLHGDMPLLRTLTFGPSNFPHGRRSQFTQTPFHAAPQLKRVILTRNFFTSVTALPWAQLTHLEADCLYECECLEILRDAPLLVAGTFRLCHPPGAEPILPPNPWPSVLPAHTCLRDLVLDTDSEFLGVGTTILPRLSAVLDRLTLPALCTLLVAEPCITLESLAAFIARSRCYMENLCIAGASLPESAYRAALPPFDKFRLEP</sequence>
<proteinExistence type="predicted"/>
<name>A0AAD7APT6_9AGAR</name>
<evidence type="ECO:0000313" key="3">
    <source>
        <dbReference type="Proteomes" id="UP001218218"/>
    </source>
</evidence>
<keyword evidence="3" id="KW-1185">Reference proteome</keyword>
<dbReference type="Gene3D" id="1.20.1280.50">
    <property type="match status" value="1"/>
</dbReference>
<comment type="caution">
    <text evidence="2">The sequence shown here is derived from an EMBL/GenBank/DDBJ whole genome shotgun (WGS) entry which is preliminary data.</text>
</comment>
<feature type="region of interest" description="Disordered" evidence="1">
    <location>
        <begin position="1"/>
        <end position="20"/>
    </location>
</feature>
<gene>
    <name evidence="2" type="ORF">DFH08DRAFT_766421</name>
</gene>
<dbReference type="AlphaFoldDB" id="A0AAD7APT6"/>
<evidence type="ECO:0000256" key="1">
    <source>
        <dbReference type="SAM" id="MobiDB-lite"/>
    </source>
</evidence>
<dbReference type="Proteomes" id="UP001218218">
    <property type="component" value="Unassembled WGS sequence"/>
</dbReference>
<dbReference type="EMBL" id="JARIHO010000003">
    <property type="protein sequence ID" value="KAJ7364667.1"/>
    <property type="molecule type" value="Genomic_DNA"/>
</dbReference>
<reference evidence="2" key="1">
    <citation type="submission" date="2023-03" db="EMBL/GenBank/DDBJ databases">
        <title>Massive genome expansion in bonnet fungi (Mycena s.s.) driven by repeated elements and novel gene families across ecological guilds.</title>
        <authorList>
            <consortium name="Lawrence Berkeley National Laboratory"/>
            <person name="Harder C.B."/>
            <person name="Miyauchi S."/>
            <person name="Viragh M."/>
            <person name="Kuo A."/>
            <person name="Thoen E."/>
            <person name="Andreopoulos B."/>
            <person name="Lu D."/>
            <person name="Skrede I."/>
            <person name="Drula E."/>
            <person name="Henrissat B."/>
            <person name="Morin E."/>
            <person name="Kohler A."/>
            <person name="Barry K."/>
            <person name="LaButti K."/>
            <person name="Morin E."/>
            <person name="Salamov A."/>
            <person name="Lipzen A."/>
            <person name="Mereny Z."/>
            <person name="Hegedus B."/>
            <person name="Baldrian P."/>
            <person name="Stursova M."/>
            <person name="Weitz H."/>
            <person name="Taylor A."/>
            <person name="Grigoriev I.V."/>
            <person name="Nagy L.G."/>
            <person name="Martin F."/>
            <person name="Kauserud H."/>
        </authorList>
    </citation>
    <scope>NUCLEOTIDE SEQUENCE</scope>
    <source>
        <strain evidence="2">CBHHK002</strain>
    </source>
</reference>
<feature type="compositionally biased region" description="Polar residues" evidence="1">
    <location>
        <begin position="9"/>
        <end position="19"/>
    </location>
</feature>
<protein>
    <recommendedName>
        <fullName evidence="4">F-box domain-containing protein</fullName>
    </recommendedName>
</protein>
<evidence type="ECO:0008006" key="4">
    <source>
        <dbReference type="Google" id="ProtNLM"/>
    </source>
</evidence>
<evidence type="ECO:0000313" key="2">
    <source>
        <dbReference type="EMBL" id="KAJ7364667.1"/>
    </source>
</evidence>
<organism evidence="2 3">
    <name type="scientific">Mycena albidolilacea</name>
    <dbReference type="NCBI Taxonomy" id="1033008"/>
    <lineage>
        <taxon>Eukaryota</taxon>
        <taxon>Fungi</taxon>
        <taxon>Dikarya</taxon>
        <taxon>Basidiomycota</taxon>
        <taxon>Agaricomycotina</taxon>
        <taxon>Agaricomycetes</taxon>
        <taxon>Agaricomycetidae</taxon>
        <taxon>Agaricales</taxon>
        <taxon>Marasmiineae</taxon>
        <taxon>Mycenaceae</taxon>
        <taxon>Mycena</taxon>
    </lineage>
</organism>